<feature type="compositionally biased region" description="Low complexity" evidence="1">
    <location>
        <begin position="1562"/>
        <end position="1574"/>
    </location>
</feature>
<dbReference type="PANTHER" id="PTHR46211">
    <property type="entry name" value="GLYCEROPHOSPHORYL DIESTER PHOSPHODIESTERASE"/>
    <property type="match status" value="1"/>
</dbReference>
<dbReference type="GO" id="GO:0008081">
    <property type="term" value="F:phosphoric diester hydrolase activity"/>
    <property type="evidence" value="ECO:0007669"/>
    <property type="project" value="InterPro"/>
</dbReference>
<accession>A0A329MR12</accession>
<evidence type="ECO:0000256" key="2">
    <source>
        <dbReference type="SAM" id="SignalP"/>
    </source>
</evidence>
<gene>
    <name evidence="5" type="ORF">DQG23_05325</name>
</gene>
<dbReference type="Gene3D" id="3.20.20.190">
    <property type="entry name" value="Phosphatidylinositol (PI) phosphodiesterase"/>
    <property type="match status" value="1"/>
</dbReference>
<dbReference type="RefSeq" id="WP_113029772.1">
    <property type="nucleotide sequence ID" value="NZ_QMFB01000002.1"/>
</dbReference>
<dbReference type="GO" id="GO:0004553">
    <property type="term" value="F:hydrolase activity, hydrolyzing O-glycosyl compounds"/>
    <property type="evidence" value="ECO:0007669"/>
    <property type="project" value="InterPro"/>
</dbReference>
<dbReference type="Pfam" id="PF00395">
    <property type="entry name" value="SLH"/>
    <property type="match status" value="3"/>
</dbReference>
<feature type="domain" description="GP-PDE" evidence="4">
    <location>
        <begin position="1067"/>
        <end position="1308"/>
    </location>
</feature>
<evidence type="ECO:0000313" key="6">
    <source>
        <dbReference type="Proteomes" id="UP000250369"/>
    </source>
</evidence>
<dbReference type="SUPFAM" id="SSF49344">
    <property type="entry name" value="CBD9-like"/>
    <property type="match status" value="1"/>
</dbReference>
<feature type="domain" description="SLH" evidence="3">
    <location>
        <begin position="1812"/>
        <end position="1875"/>
    </location>
</feature>
<comment type="caution">
    <text evidence="5">The sequence shown here is derived from an EMBL/GenBank/DDBJ whole genome shotgun (WGS) entry which is preliminary data.</text>
</comment>
<dbReference type="InterPro" id="IPR017946">
    <property type="entry name" value="PLC-like_Pdiesterase_TIM-brl"/>
</dbReference>
<evidence type="ECO:0000256" key="1">
    <source>
        <dbReference type="SAM" id="MobiDB-lite"/>
    </source>
</evidence>
<organism evidence="5 6">
    <name type="scientific">Paenibacillus contaminans</name>
    <dbReference type="NCBI Taxonomy" id="450362"/>
    <lineage>
        <taxon>Bacteria</taxon>
        <taxon>Bacillati</taxon>
        <taxon>Bacillota</taxon>
        <taxon>Bacilli</taxon>
        <taxon>Bacillales</taxon>
        <taxon>Paenibacillaceae</taxon>
        <taxon>Paenibacillus</taxon>
    </lineage>
</organism>
<dbReference type="Pfam" id="PF06452">
    <property type="entry name" value="CBM9_1"/>
    <property type="match status" value="1"/>
</dbReference>
<keyword evidence="2" id="KW-0732">Signal</keyword>
<dbReference type="Proteomes" id="UP000250369">
    <property type="component" value="Unassembled WGS sequence"/>
</dbReference>
<feature type="compositionally biased region" description="Pro residues" evidence="1">
    <location>
        <begin position="1575"/>
        <end position="1603"/>
    </location>
</feature>
<dbReference type="SUPFAM" id="SSF49373">
    <property type="entry name" value="Invasin/intimin cell-adhesion fragments"/>
    <property type="match status" value="1"/>
</dbReference>
<dbReference type="Pfam" id="PF02368">
    <property type="entry name" value="Big_2"/>
    <property type="match status" value="1"/>
</dbReference>
<dbReference type="InterPro" id="IPR010502">
    <property type="entry name" value="Carb-bd_dom_fam9"/>
</dbReference>
<feature type="chain" id="PRO_5039485900" description="Glycerophosphoryl diester phosphodiesterase" evidence="2">
    <location>
        <begin position="26"/>
        <end position="1996"/>
    </location>
</feature>
<dbReference type="InterPro" id="IPR001119">
    <property type="entry name" value="SLH_dom"/>
</dbReference>
<keyword evidence="6" id="KW-1185">Reference proteome</keyword>
<proteinExistence type="predicted"/>
<feature type="domain" description="SLH" evidence="3">
    <location>
        <begin position="1876"/>
        <end position="1934"/>
    </location>
</feature>
<dbReference type="Gene3D" id="2.60.120.560">
    <property type="entry name" value="Exo-inulinase, domain 1"/>
    <property type="match status" value="2"/>
</dbReference>
<feature type="signal peptide" evidence="2">
    <location>
        <begin position="1"/>
        <end position="25"/>
    </location>
</feature>
<feature type="domain" description="SLH" evidence="3">
    <location>
        <begin position="1939"/>
        <end position="1996"/>
    </location>
</feature>
<dbReference type="GO" id="GO:0016052">
    <property type="term" value="P:carbohydrate catabolic process"/>
    <property type="evidence" value="ECO:0007669"/>
    <property type="project" value="InterPro"/>
</dbReference>
<reference evidence="5 6" key="1">
    <citation type="journal article" date="2009" name="Int. J. Syst. Evol. Microbiol.">
        <title>Paenibacillus contaminans sp. nov., isolated from a contaminated laboratory plate.</title>
        <authorList>
            <person name="Chou J.H."/>
            <person name="Lee J.H."/>
            <person name="Lin M.C."/>
            <person name="Chang P.S."/>
            <person name="Arun A.B."/>
            <person name="Young C.C."/>
            <person name="Chen W.M."/>
        </authorList>
    </citation>
    <scope>NUCLEOTIDE SEQUENCE [LARGE SCALE GENOMIC DNA]</scope>
    <source>
        <strain evidence="5 6">CKOBP-6</strain>
    </source>
</reference>
<dbReference type="Gene3D" id="2.60.40.1190">
    <property type="match status" value="1"/>
</dbReference>
<dbReference type="GO" id="GO:0030246">
    <property type="term" value="F:carbohydrate binding"/>
    <property type="evidence" value="ECO:0007669"/>
    <property type="project" value="InterPro"/>
</dbReference>
<evidence type="ECO:0008006" key="7">
    <source>
        <dbReference type="Google" id="ProtNLM"/>
    </source>
</evidence>
<name>A0A329MR12_9BACL</name>
<dbReference type="SUPFAM" id="SSF51695">
    <property type="entry name" value="PLC-like phosphodiesterases"/>
    <property type="match status" value="1"/>
</dbReference>
<feature type="region of interest" description="Disordered" evidence="1">
    <location>
        <begin position="1484"/>
        <end position="1616"/>
    </location>
</feature>
<dbReference type="PANTHER" id="PTHR46211:SF14">
    <property type="entry name" value="GLYCEROPHOSPHODIESTER PHOSPHODIESTERASE"/>
    <property type="match status" value="1"/>
</dbReference>
<dbReference type="Pfam" id="PF06439">
    <property type="entry name" value="3keto-disac_hyd"/>
    <property type="match status" value="1"/>
</dbReference>
<dbReference type="Pfam" id="PF03009">
    <property type="entry name" value="GDPD"/>
    <property type="match status" value="1"/>
</dbReference>
<dbReference type="InterPro" id="IPR008964">
    <property type="entry name" value="Invasin/intimin_cell_adhesion"/>
</dbReference>
<evidence type="ECO:0000313" key="5">
    <source>
        <dbReference type="EMBL" id="RAV22365.1"/>
    </source>
</evidence>
<dbReference type="InterPro" id="IPR030395">
    <property type="entry name" value="GP_PDE_dom"/>
</dbReference>
<dbReference type="Gene3D" id="2.60.40.1080">
    <property type="match status" value="2"/>
</dbReference>
<dbReference type="OrthoDB" id="384721at2"/>
<feature type="compositionally biased region" description="Pro residues" evidence="1">
    <location>
        <begin position="1537"/>
        <end position="1561"/>
    </location>
</feature>
<dbReference type="SMART" id="SM00635">
    <property type="entry name" value="BID_2"/>
    <property type="match status" value="2"/>
</dbReference>
<dbReference type="PROSITE" id="PS51704">
    <property type="entry name" value="GP_PDE"/>
    <property type="match status" value="1"/>
</dbReference>
<evidence type="ECO:0000259" key="3">
    <source>
        <dbReference type="PROSITE" id="PS51272"/>
    </source>
</evidence>
<dbReference type="GO" id="GO:0006629">
    <property type="term" value="P:lipid metabolic process"/>
    <property type="evidence" value="ECO:0007669"/>
    <property type="project" value="InterPro"/>
</dbReference>
<evidence type="ECO:0000259" key="4">
    <source>
        <dbReference type="PROSITE" id="PS51704"/>
    </source>
</evidence>
<sequence>MKRGKKTLSSLLAAAMLAGLFPALADKAEAAEARKELPIRQTLSEPIIDGKLDESVWALNESLQTVLSAEGADSLSSKFGMVWDSKYLYIGVATEDPNLSDSPNVDKDPTNTDGDYYWDHPNVTIFLDPQLHQSTPYQGKDVQLGFVYKPGTSTPYFSFGAATTNKDRDEKQILRAISKTDKGWNLETAIPWTFLDFDPQLMKQLGMEMTVGSSFPDGEGKIVKPGKAWSAYERQSFWNDTYGFGVVKLDGSNPVSSSVSDVLLEENFDGYANGQIPSGWISNVNAGSSPFGVVNDVYGDGRLVFDGNASGKQARIFAPVQWDNYTVEADLQFQGALNTGRWASLMFRAPSAGLHPYNQMAMRQNGTYEIAFRNADNGWNVPVSGSWGKALDLNKDYSFKVRAFDQNVKLYIKEANSSTYDLLTDKWMSSLLLERGKVGFQADQSKVSVKNLKVTRVRVESMDLTLPAEVEALTGPISAANEVLFSDGVKEAVPADRIKWYSSDSEIVRVVNNQLVPLKAGTAEVTAVFDNAMVKRQIKVTPSLNGKQVTSLRHDTGYLLANVDQGGDLNAIEFQADFNDFTTGTVKGGELTWTAAGSNLVINGGTLNAKQKGLHKVRATIGTAAVDLLVAAKPAAESEYVLYESDFANMADGTLPEGWKIIEQPNGTAAGVKNGVFEVDATVPGSAVRVLLPDELKVFGNYKIEAEATHAKANDSSRWHSVMYRVQNDNYPYYQMAVRQNATASNGVEFAERTPANGWNVMEAKSYKEAIQADKFYRYTIKAHGERVQQFINDELIVNTGMAHAYAKGGIGLQANGSLMKVARIKVTLQTEALPKLPDSNFANVMEPSTQISLAPSIVGAVESAAQSLPMNPDKLPATVILHVNESLQVTGVNRSEVLSPLKDALQKLDGKTIPAFYVYDSATVTKLVDYLKTEGIADAFIVSDQPALVKQARTAYPIIRGIIDFPQAAANLTHEQLMDIRRTTNANLAKIALMPEQAASQDNVEYLQERLITVWAKQTGEASLPNAVSHHKLITSGVNGIVTLAPETLFDALGMYNKNTTLVRKPWVIGHRGIPGLAPENTLESAVLAYEKGADIVENDIYITKDDQVVIMHDTTLDRTTNGTGNIEDYTLAELKQLLANKQFPNEYPNARIPTLEEYFQEFKGKDLLHFIEIKTYNPKVIDPMIALIKQYDVEDQVVMISFIGDQIKRVNEKMPGMSQGLLTGGQANDVDISRSLYRVLDAIQPLNTTFNTSYPGFGKKFLEASKHRGITIWPWTYRDINEYKNAFAMGVYGLTTDYSHWSSDWADRIRPSQQKVELTVGAQAELKADVRTYGGTTSSVTPEVVVLSGHEMIEVNGGTVTAKANGTAYVTLRYTNTAGNSPVYDIYTQPVAIEVKSGSQPESVEIEPKTASIKVGETLALKATVLPEQANDKSVTWSVYSSTADQVVSVAADGLVTAHNEGTAVIRATSVLENIYADSVITVTGSTPTPTPTPTTTSTPTTTPEPTPTPTTTPEPTPTPTTTPEPTPTSTTTPEPTPTPTTTPEPTPTPTTTPEPTPTTTPTSTPTSSPTTKPEPTPTSPSTPTPTPTPTPTSSPTPSPTPANGEISVDAKPDAAASTAIAEIGAEHFAAALKEAKDGDDGVKKVHVEVKGSDGAKNIEVTLPTAALTDTSVKHQIEIVTEHGVVTLPSDFLNDGGAKPGATITLVISKVDTALLSPERQQQIGNRPVIELHVMENGQIRPWSHAESSVFVSLPYTPSDEEMNKPSGIVVWYIDAAGKATAVPSGKYDPATKSVRFETNHFSRYAVTFVDKTFKDISAYPWAKPAVEALAARDVIQGIAADSYGPALNITRADFVTLLVRALGLQANVSDNFIDVHADDYYYEALGIARKLGLIEGEGDNRFHPASQISRQDMFTIVHRALEKTGKLSLKGGDSVLSGYADGSQVSGYAKDSVSGLIAAGLVEGSGSMLNPLGHATRAETAVLLNRILNKIYE</sequence>
<feature type="compositionally biased region" description="Pro residues" evidence="1">
    <location>
        <begin position="1505"/>
        <end position="1529"/>
    </location>
</feature>
<dbReference type="InterPro" id="IPR010496">
    <property type="entry name" value="AL/BT2_dom"/>
</dbReference>
<protein>
    <recommendedName>
        <fullName evidence="7">Glycerophosphoryl diester phosphodiesterase</fullName>
    </recommendedName>
</protein>
<dbReference type="InterPro" id="IPR003343">
    <property type="entry name" value="Big_2"/>
</dbReference>
<dbReference type="EMBL" id="QMFB01000002">
    <property type="protein sequence ID" value="RAV22365.1"/>
    <property type="molecule type" value="Genomic_DNA"/>
</dbReference>
<dbReference type="PROSITE" id="PS51272">
    <property type="entry name" value="SLH"/>
    <property type="match status" value="3"/>
</dbReference>